<dbReference type="Proteomes" id="UP001145094">
    <property type="component" value="Unassembled WGS sequence"/>
</dbReference>
<sequence>MRLLEEDIRKTTPILCEIQRDYIKYMHDADWRVSVKYNNRKFVGLAVQINGRMFVVPLTSQTTKERIARGKKKRSAAITTFLKVAGEEIANLLHNNMFPVPDDQIKPIQIDPKVDTYLANEERQIRKKWVEINSKSIAVYRERYDKESRNYYFFNKTCCDFKKLEVECDRWEREHNISSTL</sequence>
<proteinExistence type="predicted"/>
<organism evidence="1 2">
    <name type="scientific">Sellimonas catena</name>
    <dbReference type="NCBI Taxonomy" id="2994035"/>
    <lineage>
        <taxon>Bacteria</taxon>
        <taxon>Bacillati</taxon>
        <taxon>Bacillota</taxon>
        <taxon>Clostridia</taxon>
        <taxon>Lachnospirales</taxon>
        <taxon>Lachnospiraceae</taxon>
        <taxon>Sellimonas</taxon>
    </lineage>
</organism>
<evidence type="ECO:0000313" key="2">
    <source>
        <dbReference type="Proteomes" id="UP001145094"/>
    </source>
</evidence>
<dbReference type="EMBL" id="BSCH01000033">
    <property type="protein sequence ID" value="GLG92018.1"/>
    <property type="molecule type" value="Genomic_DNA"/>
</dbReference>
<accession>A0A9W6FJP9</accession>
<reference evidence="1" key="3">
    <citation type="journal article" date="2023" name="Int. J. Syst. Evol. Microbiol.">
        <title>Sellimonas catena sp. nov., isolated from human faeces.</title>
        <authorList>
            <person name="Hisatomi A."/>
            <person name="Ohkuma M."/>
            <person name="Sakamoto M."/>
        </authorList>
    </citation>
    <scope>NUCLEOTIDE SEQUENCE</scope>
    <source>
        <strain evidence="1">18CBH55</strain>
    </source>
</reference>
<dbReference type="Gene3D" id="3.10.129.130">
    <property type="match status" value="1"/>
</dbReference>
<reference evidence="1" key="1">
    <citation type="submission" date="2022-11" db="EMBL/GenBank/DDBJ databases">
        <title>Draft genome sequence of Sellimonas catena strain 18CBH55.</title>
        <authorList>
            <person name="Atsushi H."/>
            <person name="Moriya O."/>
            <person name="Mitsuo S."/>
        </authorList>
    </citation>
    <scope>NUCLEOTIDE SEQUENCE</scope>
    <source>
        <strain evidence="1">18CBH55</strain>
    </source>
</reference>
<dbReference type="InterPro" id="IPR053735">
    <property type="entry name" value="Type_III_TA_endoRNase"/>
</dbReference>
<dbReference type="GO" id="GO:0004521">
    <property type="term" value="F:RNA endonuclease activity"/>
    <property type="evidence" value="ECO:0007669"/>
    <property type="project" value="InterPro"/>
</dbReference>
<evidence type="ECO:0000313" key="1">
    <source>
        <dbReference type="EMBL" id="GLG92018.1"/>
    </source>
</evidence>
<dbReference type="RefSeq" id="WP_281845948.1">
    <property type="nucleotide sequence ID" value="NZ_BSCH01000033.1"/>
</dbReference>
<gene>
    <name evidence="1" type="ORF">Selli2_34450</name>
</gene>
<protein>
    <submittedName>
        <fullName evidence="1">Uncharacterized protein</fullName>
    </submittedName>
</protein>
<dbReference type="AlphaFoldDB" id="A0A9W6FJP9"/>
<reference evidence="1" key="2">
    <citation type="submission" date="2022-11" db="EMBL/GenBank/DDBJ databases">
        <title>Draft genome sequence of Sellimonas catena strain 18CBH55.</title>
        <authorList>
            <person name="Hisatomi A."/>
            <person name="Ohkuma M."/>
            <person name="Sakamoto M."/>
        </authorList>
    </citation>
    <scope>NUCLEOTIDE SEQUENCE</scope>
    <source>
        <strain evidence="1">18CBH55</strain>
    </source>
</reference>
<name>A0A9W6FJP9_9FIRM</name>
<comment type="caution">
    <text evidence="1">The sequence shown here is derived from an EMBL/GenBank/DDBJ whole genome shotgun (WGS) entry which is preliminary data.</text>
</comment>
<dbReference type="InterPro" id="IPR025911">
    <property type="entry name" value="ToxN/AbiQ_toxin"/>
</dbReference>
<dbReference type="GO" id="GO:0003723">
    <property type="term" value="F:RNA binding"/>
    <property type="evidence" value="ECO:0007669"/>
    <property type="project" value="InterPro"/>
</dbReference>
<dbReference type="Pfam" id="PF13958">
    <property type="entry name" value="ToxN_toxin"/>
    <property type="match status" value="1"/>
</dbReference>